<evidence type="ECO:0000313" key="3">
    <source>
        <dbReference type="Proteomes" id="UP000032452"/>
    </source>
</evidence>
<proteinExistence type="predicted"/>
<evidence type="ECO:0000313" key="2">
    <source>
        <dbReference type="EMBL" id="KJH70794.1"/>
    </source>
</evidence>
<feature type="domain" description="Hfq-related" evidence="1">
    <location>
        <begin position="9"/>
        <end position="69"/>
    </location>
</feature>
<evidence type="ECO:0000259" key="1">
    <source>
        <dbReference type="Pfam" id="PF21979"/>
    </source>
</evidence>
<organism evidence="2 3">
    <name type="scientific">Aliterella atlantica CENA595</name>
    <dbReference type="NCBI Taxonomy" id="1618023"/>
    <lineage>
        <taxon>Bacteria</taxon>
        <taxon>Bacillati</taxon>
        <taxon>Cyanobacteriota</taxon>
        <taxon>Cyanophyceae</taxon>
        <taxon>Chroococcidiopsidales</taxon>
        <taxon>Aliterellaceae</taxon>
        <taxon>Aliterella</taxon>
    </lineage>
</organism>
<reference evidence="2 3" key="1">
    <citation type="submission" date="2015-02" db="EMBL/GenBank/DDBJ databases">
        <title>Draft genome of a novel marine cyanobacterium (Chroococcales) isolated from South Atlantic Ocean.</title>
        <authorList>
            <person name="Rigonato J."/>
            <person name="Alvarenga D.O."/>
            <person name="Branco L.H."/>
            <person name="Varani A.M."/>
            <person name="Brandini F.P."/>
            <person name="Fiore M.F."/>
        </authorList>
    </citation>
    <scope>NUCLEOTIDE SEQUENCE [LARGE SCALE GENOMIC DNA]</scope>
    <source>
        <strain evidence="2 3">CENA595</strain>
    </source>
</reference>
<dbReference type="InterPro" id="IPR053840">
    <property type="entry name" value="Hfq_1"/>
</dbReference>
<dbReference type="InterPro" id="IPR010920">
    <property type="entry name" value="LSM_dom_sf"/>
</dbReference>
<comment type="caution">
    <text evidence="2">The sequence shown here is derived from an EMBL/GenBank/DDBJ whole genome shotgun (WGS) entry which is preliminary data.</text>
</comment>
<sequence length="71" mass="8009">MKSDFDVALPSIKQLQTLIKEGKQVEVKLLSGDLLNGKLVWQDKNCLCVMDANNQSTTVWRQALAYIKSKN</sequence>
<gene>
    <name evidence="2" type="ORF">UH38_16355</name>
</gene>
<dbReference type="Gene3D" id="2.30.30.100">
    <property type="match status" value="1"/>
</dbReference>
<dbReference type="EMBL" id="JYON01000018">
    <property type="protein sequence ID" value="KJH70794.1"/>
    <property type="molecule type" value="Genomic_DNA"/>
</dbReference>
<name>A0A0D8ZQP3_9CYAN</name>
<dbReference type="SUPFAM" id="SSF50182">
    <property type="entry name" value="Sm-like ribonucleoproteins"/>
    <property type="match status" value="1"/>
</dbReference>
<keyword evidence="3" id="KW-1185">Reference proteome</keyword>
<dbReference type="STRING" id="1618023.UH38_16355"/>
<dbReference type="OrthoDB" id="573534at2"/>
<protein>
    <recommendedName>
        <fullName evidence="1">Hfq-related domain-containing protein</fullName>
    </recommendedName>
</protein>
<dbReference type="Proteomes" id="UP000032452">
    <property type="component" value="Unassembled WGS sequence"/>
</dbReference>
<dbReference type="AlphaFoldDB" id="A0A0D8ZQP3"/>
<dbReference type="Pfam" id="PF21979">
    <property type="entry name" value="Hfq_1"/>
    <property type="match status" value="1"/>
</dbReference>
<dbReference type="RefSeq" id="WP_045055738.1">
    <property type="nucleotide sequence ID" value="NZ_CAWMDP010000005.1"/>
</dbReference>
<accession>A0A0D8ZQP3</accession>
<dbReference type="NCBIfam" id="NF047718">
    <property type="entry name" value="Hfq_rel_Cyano"/>
    <property type="match status" value="1"/>
</dbReference>